<proteinExistence type="predicted"/>
<feature type="region of interest" description="Disordered" evidence="1">
    <location>
        <begin position="24"/>
        <end position="49"/>
    </location>
</feature>
<accession>A0ABV9DPV0</accession>
<evidence type="ECO:0000256" key="2">
    <source>
        <dbReference type="SAM" id="SignalP"/>
    </source>
</evidence>
<feature type="chain" id="PRO_5046634819" description="DUF2092 domain-containing protein" evidence="2">
    <location>
        <begin position="24"/>
        <end position="297"/>
    </location>
</feature>
<gene>
    <name evidence="3" type="ORF">ACFO4E_02340</name>
</gene>
<name>A0ABV9DPV0_9ACTN</name>
<evidence type="ECO:0000256" key="1">
    <source>
        <dbReference type="SAM" id="MobiDB-lite"/>
    </source>
</evidence>
<keyword evidence="2" id="KW-0732">Signal</keyword>
<evidence type="ECO:0000313" key="3">
    <source>
        <dbReference type="EMBL" id="MFC4560690.1"/>
    </source>
</evidence>
<dbReference type="PROSITE" id="PS51257">
    <property type="entry name" value="PROKAR_LIPOPROTEIN"/>
    <property type="match status" value="1"/>
</dbReference>
<feature type="region of interest" description="Disordered" evidence="1">
    <location>
        <begin position="277"/>
        <end position="297"/>
    </location>
</feature>
<keyword evidence="4" id="KW-1185">Reference proteome</keyword>
<dbReference type="EMBL" id="JBHSFQ010000002">
    <property type="protein sequence ID" value="MFC4560690.1"/>
    <property type="molecule type" value="Genomic_DNA"/>
</dbReference>
<feature type="signal peptide" evidence="2">
    <location>
        <begin position="1"/>
        <end position="23"/>
    </location>
</feature>
<organism evidence="3 4">
    <name type="scientific">Nocardiopsis mangrovi</name>
    <dbReference type="NCBI Taxonomy" id="1179818"/>
    <lineage>
        <taxon>Bacteria</taxon>
        <taxon>Bacillati</taxon>
        <taxon>Actinomycetota</taxon>
        <taxon>Actinomycetes</taxon>
        <taxon>Streptosporangiales</taxon>
        <taxon>Nocardiopsidaceae</taxon>
        <taxon>Nocardiopsis</taxon>
    </lineage>
</organism>
<evidence type="ECO:0000313" key="4">
    <source>
        <dbReference type="Proteomes" id="UP001595923"/>
    </source>
</evidence>
<dbReference type="Gene3D" id="2.50.20.20">
    <property type="match status" value="1"/>
</dbReference>
<sequence length="297" mass="31679">MKRLLPHSALCLTAVLLVTACQGDGGSGESGAEPTPTPVPAGEMDATELPEDPEALADLVEDRMREALTVTVGVTVEPEEPASDDPPLEDTQMTLLLTDPPAARMTVVENTEERQSTTTMIVVDRVIYAQLEEEPLVEGKDWLRLSRDEVDAAEERIGPFAEIFRILLTETNAALDEASGDAALDVVRLGEPGGDPATERTDDGEVTRYEGTTATADLADAGNDDFADMAELGLEEIGWEISVTDRGLPTEYALHLLAPDGEEPVVSTVRYSDWGADAEITAPPEDTVGTIDESMGG</sequence>
<reference evidence="4" key="1">
    <citation type="journal article" date="2019" name="Int. J. Syst. Evol. Microbiol.">
        <title>The Global Catalogue of Microorganisms (GCM) 10K type strain sequencing project: providing services to taxonomists for standard genome sequencing and annotation.</title>
        <authorList>
            <consortium name="The Broad Institute Genomics Platform"/>
            <consortium name="The Broad Institute Genome Sequencing Center for Infectious Disease"/>
            <person name="Wu L."/>
            <person name="Ma J."/>
        </authorList>
    </citation>
    <scope>NUCLEOTIDE SEQUENCE [LARGE SCALE GENOMIC DNA]</scope>
    <source>
        <strain evidence="4">XZYJ18</strain>
    </source>
</reference>
<protein>
    <recommendedName>
        <fullName evidence="5">DUF2092 domain-containing protein</fullName>
    </recommendedName>
</protein>
<evidence type="ECO:0008006" key="5">
    <source>
        <dbReference type="Google" id="ProtNLM"/>
    </source>
</evidence>
<comment type="caution">
    <text evidence="3">The sequence shown here is derived from an EMBL/GenBank/DDBJ whole genome shotgun (WGS) entry which is preliminary data.</text>
</comment>
<dbReference type="Proteomes" id="UP001595923">
    <property type="component" value="Unassembled WGS sequence"/>
</dbReference>
<dbReference type="RefSeq" id="WP_378571063.1">
    <property type="nucleotide sequence ID" value="NZ_JBHSFQ010000002.1"/>
</dbReference>